<accession>A0A7W9PAC2</accession>
<comment type="caution">
    <text evidence="2">The sequence shown here is derived from an EMBL/GenBank/DDBJ whole genome shotgun (WGS) entry which is preliminary data.</text>
</comment>
<dbReference type="RefSeq" id="WP_040750243.1">
    <property type="nucleotide sequence ID" value="NZ_JACHIT010000001.1"/>
</dbReference>
<dbReference type="InterPro" id="IPR032710">
    <property type="entry name" value="NTF2-like_dom_sf"/>
</dbReference>
<sequence>MPERPADTAPCPCRSGETFAGCCGPRLDGTGPAPTAAALMRSRFTAFAVGDAGYLLRSWHPRTRPRTLTLDPEQRWLYLEIARTERGGPFDTTGVVEFRAHYRSDGRRGVLHECSEFARVDNAWAYVEGDIEL</sequence>
<proteinExistence type="predicted"/>
<evidence type="ECO:0000259" key="1">
    <source>
        <dbReference type="Pfam" id="PF17775"/>
    </source>
</evidence>
<dbReference type="SUPFAM" id="SSF54427">
    <property type="entry name" value="NTF2-like"/>
    <property type="match status" value="1"/>
</dbReference>
<evidence type="ECO:0000313" key="3">
    <source>
        <dbReference type="Proteomes" id="UP000540412"/>
    </source>
</evidence>
<dbReference type="EMBL" id="JACHIT010000001">
    <property type="protein sequence ID" value="MBB5912365.1"/>
    <property type="molecule type" value="Genomic_DNA"/>
</dbReference>
<dbReference type="InterPro" id="IPR048469">
    <property type="entry name" value="YchJ-like_M"/>
</dbReference>
<dbReference type="Pfam" id="PF02810">
    <property type="entry name" value="SEC-C"/>
    <property type="match status" value="1"/>
</dbReference>
<keyword evidence="3" id="KW-1185">Reference proteome</keyword>
<dbReference type="InterPro" id="IPR004027">
    <property type="entry name" value="SEC_C_motif"/>
</dbReference>
<reference evidence="2 3" key="1">
    <citation type="submission" date="2020-08" db="EMBL/GenBank/DDBJ databases">
        <title>Sequencing the genomes of 1000 actinobacteria strains.</title>
        <authorList>
            <person name="Klenk H.-P."/>
        </authorList>
    </citation>
    <scope>NUCLEOTIDE SEQUENCE [LARGE SCALE GENOMIC DNA]</scope>
    <source>
        <strain evidence="2 3">DSM 43582</strain>
    </source>
</reference>
<dbReference type="Pfam" id="PF17775">
    <property type="entry name" value="YchJ_M-like"/>
    <property type="match status" value="1"/>
</dbReference>
<dbReference type="Proteomes" id="UP000540412">
    <property type="component" value="Unassembled WGS sequence"/>
</dbReference>
<feature type="domain" description="YchJ-like middle NTF2-like" evidence="1">
    <location>
        <begin position="35"/>
        <end position="129"/>
    </location>
</feature>
<dbReference type="AlphaFoldDB" id="A0A7W9PAC2"/>
<name>A0A7W9PAC2_9NOCA</name>
<evidence type="ECO:0000313" key="2">
    <source>
        <dbReference type="EMBL" id="MBB5912365.1"/>
    </source>
</evidence>
<dbReference type="Gene3D" id="3.10.450.50">
    <property type="match status" value="1"/>
</dbReference>
<protein>
    <submittedName>
        <fullName evidence="2">SEC-C motif-containing protein</fullName>
    </submittedName>
</protein>
<gene>
    <name evidence="2" type="ORF">BJY24_001232</name>
</gene>
<organism evidence="2 3">
    <name type="scientific">Nocardia transvalensis</name>
    <dbReference type="NCBI Taxonomy" id="37333"/>
    <lineage>
        <taxon>Bacteria</taxon>
        <taxon>Bacillati</taxon>
        <taxon>Actinomycetota</taxon>
        <taxon>Actinomycetes</taxon>
        <taxon>Mycobacteriales</taxon>
        <taxon>Nocardiaceae</taxon>
        <taxon>Nocardia</taxon>
    </lineage>
</organism>